<evidence type="ECO:0000313" key="1">
    <source>
        <dbReference type="EMBL" id="MEY2344441.1"/>
    </source>
</evidence>
<dbReference type="InterPro" id="IPR042183">
    <property type="entry name" value="MmgE/PrpD_sf_1"/>
</dbReference>
<sequence>MTLSQHVANFITTTTFSQLPTQLIARAKLHLLDTLGVALAGEYTI</sequence>
<dbReference type="SUPFAM" id="SSF103378">
    <property type="entry name" value="2-methylcitrate dehydratase PrpD"/>
    <property type="match status" value="1"/>
</dbReference>
<gene>
    <name evidence="1" type="ORF">I3679_011440</name>
</gene>
<proteinExistence type="predicted"/>
<accession>A0ABD5LSZ4</accession>
<reference evidence="1" key="1">
    <citation type="submission" date="2021-05" db="EMBL/GenBank/DDBJ databases">
        <title>First report of NDM-5 and VEB-6 producing Proteus mirabilis isolated from blood of a sepsis patient in Kolkata, India.</title>
        <authorList>
            <person name="Halder G."/>
            <person name="Chaudhuri B."/>
            <person name="Dutta S."/>
        </authorList>
    </citation>
    <scope>NUCLEOTIDE SEQUENCE [LARGE SCALE GENOMIC DNA]</scope>
    <source>
        <strain evidence="1">7049</strain>
    </source>
</reference>
<dbReference type="AlphaFoldDB" id="A0ABD5LSZ4"/>
<dbReference type="Gene3D" id="1.10.4100.10">
    <property type="entry name" value="2-methylcitrate dehydratase PrpD"/>
    <property type="match status" value="1"/>
</dbReference>
<dbReference type="EMBL" id="JADQCH020000001">
    <property type="protein sequence ID" value="MEY2344441.1"/>
    <property type="molecule type" value="Genomic_DNA"/>
</dbReference>
<name>A0ABD5LSZ4_PROMI</name>
<organism evidence="1">
    <name type="scientific">Proteus mirabilis</name>
    <dbReference type="NCBI Taxonomy" id="584"/>
    <lineage>
        <taxon>Bacteria</taxon>
        <taxon>Pseudomonadati</taxon>
        <taxon>Pseudomonadota</taxon>
        <taxon>Gammaproteobacteria</taxon>
        <taxon>Enterobacterales</taxon>
        <taxon>Morganellaceae</taxon>
        <taxon>Proteus</taxon>
    </lineage>
</organism>
<protein>
    <submittedName>
        <fullName evidence="1">MmgE/PrpD family protein</fullName>
    </submittedName>
</protein>
<dbReference type="InterPro" id="IPR036148">
    <property type="entry name" value="MmgE/PrpD_sf"/>
</dbReference>
<comment type="caution">
    <text evidence="1">The sequence shown here is derived from an EMBL/GenBank/DDBJ whole genome shotgun (WGS) entry which is preliminary data.</text>
</comment>